<evidence type="ECO:0000259" key="1">
    <source>
        <dbReference type="Pfam" id="PF01408"/>
    </source>
</evidence>
<evidence type="ECO:0000313" key="3">
    <source>
        <dbReference type="Proteomes" id="UP000053424"/>
    </source>
</evidence>
<dbReference type="SUPFAM" id="SSF51735">
    <property type="entry name" value="NAD(P)-binding Rossmann-fold domains"/>
    <property type="match status" value="1"/>
</dbReference>
<dbReference type="Gene3D" id="3.30.360.10">
    <property type="entry name" value="Dihydrodipicolinate Reductase, domain 2"/>
    <property type="match status" value="1"/>
</dbReference>
<dbReference type="Proteomes" id="UP000053424">
    <property type="component" value="Unassembled WGS sequence"/>
</dbReference>
<feature type="domain" description="Gfo/Idh/MocA-like oxidoreductase N-terminal" evidence="1">
    <location>
        <begin position="48"/>
        <end position="178"/>
    </location>
</feature>
<dbReference type="InterPro" id="IPR000683">
    <property type="entry name" value="Gfo/Idh/MocA-like_OxRdtase_N"/>
</dbReference>
<evidence type="ECO:0000313" key="2">
    <source>
        <dbReference type="EMBL" id="KIM46016.1"/>
    </source>
</evidence>
<dbReference type="EMBL" id="KN831771">
    <property type="protein sequence ID" value="KIM46016.1"/>
    <property type="molecule type" value="Genomic_DNA"/>
</dbReference>
<keyword evidence="3" id="KW-1185">Reference proteome</keyword>
<gene>
    <name evidence="2" type="ORF">M413DRAFT_441083</name>
</gene>
<dbReference type="PANTHER" id="PTHR43377:SF12">
    <property type="entry name" value="BINDING ROSSMANN FOLD OXIDOREDUCTASE, PUTATIVE (AFU_ORTHOLOGUE AFUA_3G11840)-RELATED"/>
    <property type="match status" value="1"/>
</dbReference>
<dbReference type="SUPFAM" id="SSF55347">
    <property type="entry name" value="Glyceraldehyde-3-phosphate dehydrogenase-like, C-terminal domain"/>
    <property type="match status" value="1"/>
</dbReference>
<organism evidence="2 3">
    <name type="scientific">Hebeloma cylindrosporum</name>
    <dbReference type="NCBI Taxonomy" id="76867"/>
    <lineage>
        <taxon>Eukaryota</taxon>
        <taxon>Fungi</taxon>
        <taxon>Dikarya</taxon>
        <taxon>Basidiomycota</taxon>
        <taxon>Agaricomycotina</taxon>
        <taxon>Agaricomycetes</taxon>
        <taxon>Agaricomycetidae</taxon>
        <taxon>Agaricales</taxon>
        <taxon>Agaricineae</taxon>
        <taxon>Hymenogastraceae</taxon>
        <taxon>Hebeloma</taxon>
    </lineage>
</organism>
<reference evidence="2 3" key="1">
    <citation type="submission" date="2014-04" db="EMBL/GenBank/DDBJ databases">
        <authorList>
            <consortium name="DOE Joint Genome Institute"/>
            <person name="Kuo A."/>
            <person name="Gay G."/>
            <person name="Dore J."/>
            <person name="Kohler A."/>
            <person name="Nagy L.G."/>
            <person name="Floudas D."/>
            <person name="Copeland A."/>
            <person name="Barry K.W."/>
            <person name="Cichocki N."/>
            <person name="Veneault-Fourrey C."/>
            <person name="LaButti K."/>
            <person name="Lindquist E.A."/>
            <person name="Lipzen A."/>
            <person name="Lundell T."/>
            <person name="Morin E."/>
            <person name="Murat C."/>
            <person name="Sun H."/>
            <person name="Tunlid A."/>
            <person name="Henrissat B."/>
            <person name="Grigoriev I.V."/>
            <person name="Hibbett D.S."/>
            <person name="Martin F."/>
            <person name="Nordberg H.P."/>
            <person name="Cantor M.N."/>
            <person name="Hua S.X."/>
        </authorList>
    </citation>
    <scope>NUCLEOTIDE SEQUENCE [LARGE SCALE GENOMIC DNA]</scope>
    <source>
        <strain evidence="3">h7</strain>
    </source>
</reference>
<dbReference type="STRING" id="686832.A0A0C3CQ57"/>
<dbReference type="GO" id="GO:0000166">
    <property type="term" value="F:nucleotide binding"/>
    <property type="evidence" value="ECO:0007669"/>
    <property type="project" value="InterPro"/>
</dbReference>
<dbReference type="InterPro" id="IPR036291">
    <property type="entry name" value="NAD(P)-bd_dom_sf"/>
</dbReference>
<sequence>MSGLIDSTKNLWRKSMRLKESPYKEQKVPLECEASDPTRPGPDRFVTLAVVGCGQRGKAYSKYALRSPNRCKVIAIAELRPNTRKQFAALHKVDNTLVFDTWQDLLAASAETISTIGKRLADAVIIAVQDHLHAEVTAAFANQGYHILCEKPMATSVQDCIKMEMSIKRTGNIFGMGHVMRYSPYSKEITEIVRSCALGELVNLVQIEPVGYNHFAHSYVRGNWSSESTSSFSLMTKCCHDIDLICHWFNPATPLKVSSFGSLKHFQKSSKPKAAGSAVRCLDCPVEKDCPYSAKKVYLDPVSHGNIGWPVETIVDGLPDIENVTEALKNGPYGLCVYESANDVCDNQVVNIEFSNGATASLTMVAFTSAICERETRMHFTHGEIIGNMSTFTVNDFRKRTSKVHHPVNEGGGHGGGDMGLIRSFVDAVGERHQDILGTDINEILKSHLTVFAAEKSRRSGNVVDCVAFEKEARDACTEVEA</sequence>
<dbReference type="HOGENOM" id="CLU_023194_4_2_1"/>
<reference evidence="3" key="2">
    <citation type="submission" date="2015-01" db="EMBL/GenBank/DDBJ databases">
        <title>Evolutionary Origins and Diversification of the Mycorrhizal Mutualists.</title>
        <authorList>
            <consortium name="DOE Joint Genome Institute"/>
            <consortium name="Mycorrhizal Genomics Consortium"/>
            <person name="Kohler A."/>
            <person name="Kuo A."/>
            <person name="Nagy L.G."/>
            <person name="Floudas D."/>
            <person name="Copeland A."/>
            <person name="Barry K.W."/>
            <person name="Cichocki N."/>
            <person name="Veneault-Fourrey C."/>
            <person name="LaButti K."/>
            <person name="Lindquist E.A."/>
            <person name="Lipzen A."/>
            <person name="Lundell T."/>
            <person name="Morin E."/>
            <person name="Murat C."/>
            <person name="Riley R."/>
            <person name="Ohm R."/>
            <person name="Sun H."/>
            <person name="Tunlid A."/>
            <person name="Henrissat B."/>
            <person name="Grigoriev I.V."/>
            <person name="Hibbett D.S."/>
            <person name="Martin F."/>
        </authorList>
    </citation>
    <scope>NUCLEOTIDE SEQUENCE [LARGE SCALE GENOMIC DNA]</scope>
    <source>
        <strain evidence="3">h7</strain>
    </source>
</reference>
<dbReference type="Pfam" id="PF01408">
    <property type="entry name" value="GFO_IDH_MocA"/>
    <property type="match status" value="1"/>
</dbReference>
<dbReference type="Gene3D" id="3.40.50.720">
    <property type="entry name" value="NAD(P)-binding Rossmann-like Domain"/>
    <property type="match status" value="1"/>
</dbReference>
<name>A0A0C3CQ57_HEBCY</name>
<accession>A0A0C3CQ57</accession>
<dbReference type="AlphaFoldDB" id="A0A0C3CQ57"/>
<dbReference type="PANTHER" id="PTHR43377">
    <property type="entry name" value="BILIVERDIN REDUCTASE A"/>
    <property type="match status" value="1"/>
</dbReference>
<dbReference type="InterPro" id="IPR051450">
    <property type="entry name" value="Gfo/Idh/MocA_Oxidoreductases"/>
</dbReference>
<protein>
    <recommendedName>
        <fullName evidence="1">Gfo/Idh/MocA-like oxidoreductase N-terminal domain-containing protein</fullName>
    </recommendedName>
</protein>
<proteinExistence type="predicted"/>
<dbReference type="OrthoDB" id="64915at2759"/>